<reference evidence="1" key="1">
    <citation type="submission" date="2014-09" db="EMBL/GenBank/DDBJ databases">
        <authorList>
            <person name="Magalhaes I.L.F."/>
            <person name="Oliveira U."/>
            <person name="Santos F.R."/>
            <person name="Vidigal T.H.D.A."/>
            <person name="Brescovit A.D."/>
            <person name="Santos A.J."/>
        </authorList>
    </citation>
    <scope>NUCLEOTIDE SEQUENCE</scope>
    <source>
        <tissue evidence="1">Shoot tissue taken approximately 20 cm above the soil surface</tissue>
    </source>
</reference>
<reference evidence="1" key="2">
    <citation type="journal article" date="2015" name="Data Brief">
        <title>Shoot transcriptome of the giant reed, Arundo donax.</title>
        <authorList>
            <person name="Barrero R.A."/>
            <person name="Guerrero F.D."/>
            <person name="Moolhuijzen P."/>
            <person name="Goolsby J.A."/>
            <person name="Tidwell J."/>
            <person name="Bellgard S.E."/>
            <person name="Bellgard M.I."/>
        </authorList>
    </citation>
    <scope>NUCLEOTIDE SEQUENCE</scope>
    <source>
        <tissue evidence="1">Shoot tissue taken approximately 20 cm above the soil surface</tissue>
    </source>
</reference>
<protein>
    <submittedName>
        <fullName evidence="1">Uncharacterized protein</fullName>
    </submittedName>
</protein>
<dbReference type="AlphaFoldDB" id="A0A0A9BAB9"/>
<accession>A0A0A9BAB9</accession>
<dbReference type="EMBL" id="GBRH01239760">
    <property type="protein sequence ID" value="JAD58135.1"/>
    <property type="molecule type" value="Transcribed_RNA"/>
</dbReference>
<name>A0A0A9BAB9_ARUDO</name>
<organism evidence="1">
    <name type="scientific">Arundo donax</name>
    <name type="common">Giant reed</name>
    <name type="synonym">Donax arundinaceus</name>
    <dbReference type="NCBI Taxonomy" id="35708"/>
    <lineage>
        <taxon>Eukaryota</taxon>
        <taxon>Viridiplantae</taxon>
        <taxon>Streptophyta</taxon>
        <taxon>Embryophyta</taxon>
        <taxon>Tracheophyta</taxon>
        <taxon>Spermatophyta</taxon>
        <taxon>Magnoliopsida</taxon>
        <taxon>Liliopsida</taxon>
        <taxon>Poales</taxon>
        <taxon>Poaceae</taxon>
        <taxon>PACMAD clade</taxon>
        <taxon>Arundinoideae</taxon>
        <taxon>Arundineae</taxon>
        <taxon>Arundo</taxon>
    </lineage>
</organism>
<sequence>MPLFTIGGSSLKPLLTIGHCDLSVIGSITPSYAHLNFSSE</sequence>
<proteinExistence type="predicted"/>
<evidence type="ECO:0000313" key="1">
    <source>
        <dbReference type="EMBL" id="JAD58135.1"/>
    </source>
</evidence>